<reference evidence="1 2" key="1">
    <citation type="submission" date="2023-02" db="EMBL/GenBank/DDBJ databases">
        <title>LHISI_Scaffold_Assembly.</title>
        <authorList>
            <person name="Stuart O.P."/>
            <person name="Cleave R."/>
            <person name="Magrath M.J.L."/>
            <person name="Mikheyev A.S."/>
        </authorList>
    </citation>
    <scope>NUCLEOTIDE SEQUENCE [LARGE SCALE GENOMIC DNA]</scope>
    <source>
        <strain evidence="1">Daus_M_001</strain>
        <tissue evidence="1">Leg muscle</tissue>
    </source>
</reference>
<organism evidence="1 2">
    <name type="scientific">Dryococelus australis</name>
    <dbReference type="NCBI Taxonomy" id="614101"/>
    <lineage>
        <taxon>Eukaryota</taxon>
        <taxon>Metazoa</taxon>
        <taxon>Ecdysozoa</taxon>
        <taxon>Arthropoda</taxon>
        <taxon>Hexapoda</taxon>
        <taxon>Insecta</taxon>
        <taxon>Pterygota</taxon>
        <taxon>Neoptera</taxon>
        <taxon>Polyneoptera</taxon>
        <taxon>Phasmatodea</taxon>
        <taxon>Verophasmatodea</taxon>
        <taxon>Anareolatae</taxon>
        <taxon>Phasmatidae</taxon>
        <taxon>Eurycanthinae</taxon>
        <taxon>Dryococelus</taxon>
    </lineage>
</organism>
<evidence type="ECO:0000313" key="2">
    <source>
        <dbReference type="Proteomes" id="UP001159363"/>
    </source>
</evidence>
<dbReference type="EMBL" id="JARBHB010000003">
    <property type="protein sequence ID" value="KAJ8889287.1"/>
    <property type="molecule type" value="Genomic_DNA"/>
</dbReference>
<sequence>MIDKLNQSMTNRFAYHKNLYLDLSYFDPKRFSELKVTDMESDSESETLEKIVQKEVRTCRMENPCKGCINCAYKLKLTKTSLRSNITNGNLEAFLIMEHERNKLVALENDMVIEKLCEQSEEMRCLLVL</sequence>
<accession>A0ABQ9HY29</accession>
<proteinExistence type="predicted"/>
<keyword evidence="2" id="KW-1185">Reference proteome</keyword>
<protein>
    <submittedName>
        <fullName evidence="1">Uncharacterized protein</fullName>
    </submittedName>
</protein>
<dbReference type="Proteomes" id="UP001159363">
    <property type="component" value="Chromosome 3"/>
</dbReference>
<name>A0ABQ9HY29_9NEOP</name>
<comment type="caution">
    <text evidence="1">The sequence shown here is derived from an EMBL/GenBank/DDBJ whole genome shotgun (WGS) entry which is preliminary data.</text>
</comment>
<evidence type="ECO:0000313" key="1">
    <source>
        <dbReference type="EMBL" id="KAJ8889287.1"/>
    </source>
</evidence>
<gene>
    <name evidence="1" type="ORF">PR048_008785</name>
</gene>